<dbReference type="RefSeq" id="WP_113618494.1">
    <property type="nucleotide sequence ID" value="NZ_QFFJ01000002.1"/>
</dbReference>
<protein>
    <submittedName>
        <fullName evidence="2">Phage tail protein</fullName>
    </submittedName>
</protein>
<dbReference type="EMBL" id="QFFJ01000002">
    <property type="protein sequence ID" value="RBL89747.1"/>
    <property type="molecule type" value="Genomic_DNA"/>
</dbReference>
<accession>A0A365XTP4</accession>
<reference evidence="2 3" key="1">
    <citation type="submission" date="2018-05" db="EMBL/GenBank/DDBJ databases">
        <title>Chitinophaga sp. K3CV102501T nov., isolated from isolated from a monsoon evergreen broad-leaved forest soil.</title>
        <authorList>
            <person name="Lv Y."/>
        </authorList>
    </citation>
    <scope>NUCLEOTIDE SEQUENCE [LARGE SCALE GENOMIC DNA]</scope>
    <source>
        <strain evidence="2 3">GDMCC 1.1325</strain>
    </source>
</reference>
<gene>
    <name evidence="2" type="ORF">DF182_24965</name>
</gene>
<evidence type="ECO:0000313" key="3">
    <source>
        <dbReference type="Proteomes" id="UP000253410"/>
    </source>
</evidence>
<evidence type="ECO:0000313" key="2">
    <source>
        <dbReference type="EMBL" id="RBL89747.1"/>
    </source>
</evidence>
<dbReference type="Proteomes" id="UP000253410">
    <property type="component" value="Unassembled WGS sequence"/>
</dbReference>
<feature type="domain" description="Phage tail collar" evidence="1">
    <location>
        <begin position="7"/>
        <end position="62"/>
    </location>
</feature>
<dbReference type="InterPro" id="IPR037053">
    <property type="entry name" value="Phage_tail_collar_dom_sf"/>
</dbReference>
<name>A0A365XTP4_9BACT</name>
<dbReference type="InterPro" id="IPR011083">
    <property type="entry name" value="Phage_tail_collar_dom"/>
</dbReference>
<comment type="caution">
    <text evidence="2">The sequence shown here is derived from an EMBL/GenBank/DDBJ whole genome shotgun (WGS) entry which is preliminary data.</text>
</comment>
<evidence type="ECO:0000259" key="1">
    <source>
        <dbReference type="Pfam" id="PF07484"/>
    </source>
</evidence>
<dbReference type="Pfam" id="PF07484">
    <property type="entry name" value="Collar"/>
    <property type="match status" value="1"/>
</dbReference>
<dbReference type="OrthoDB" id="9810174at2"/>
<keyword evidence="3" id="KW-1185">Reference proteome</keyword>
<dbReference type="Gene3D" id="3.90.1340.10">
    <property type="entry name" value="Phage tail collar domain"/>
    <property type="match status" value="1"/>
</dbReference>
<dbReference type="SUPFAM" id="SSF88874">
    <property type="entry name" value="Receptor-binding domain of short tail fibre protein gp12"/>
    <property type="match status" value="1"/>
</dbReference>
<organism evidence="2 3">
    <name type="scientific">Chitinophaga flava</name>
    <dbReference type="NCBI Taxonomy" id="2259036"/>
    <lineage>
        <taxon>Bacteria</taxon>
        <taxon>Pseudomonadati</taxon>
        <taxon>Bacteroidota</taxon>
        <taxon>Chitinophagia</taxon>
        <taxon>Chitinophagales</taxon>
        <taxon>Chitinophagaceae</taxon>
        <taxon>Chitinophaga</taxon>
    </lineage>
</organism>
<proteinExistence type="predicted"/>
<dbReference type="AlphaFoldDB" id="A0A365XTP4"/>
<sequence>MDPILAMIFAFGGNFAPVGYAFCDGTLVAINNNQALYALIGITYGGNGTATFGLPDLRGRSIIGTGLPAWGGLNYTPGVVGGSETVTLTIANLPQHTHAAVVNNLTVTLPASNTIGTSNTPGPTMVPAALPTLGSGPNSLPVKGYSDAAPNTNLLPGTVNGNMTVGMTGNNTAVSIRPPYMAMTYLIAIQGVFPSRS</sequence>